<evidence type="ECO:0000256" key="1">
    <source>
        <dbReference type="ARBA" id="ARBA00006484"/>
    </source>
</evidence>
<dbReference type="Proteomes" id="UP000250266">
    <property type="component" value="Unassembled WGS sequence"/>
</dbReference>
<keyword evidence="7" id="KW-1185">Reference proteome</keyword>
<accession>A0A8E2JAN6</accession>
<keyword evidence="3" id="KW-0560">Oxidoreductase</keyword>
<reference evidence="6 7" key="1">
    <citation type="journal article" date="2016" name="Nat. Commun.">
        <title>Ectomycorrhizal ecology is imprinted in the genome of the dominant symbiotic fungus Cenococcum geophilum.</title>
        <authorList>
            <consortium name="DOE Joint Genome Institute"/>
            <person name="Peter M."/>
            <person name="Kohler A."/>
            <person name="Ohm R.A."/>
            <person name="Kuo A."/>
            <person name="Krutzmann J."/>
            <person name="Morin E."/>
            <person name="Arend M."/>
            <person name="Barry K.W."/>
            <person name="Binder M."/>
            <person name="Choi C."/>
            <person name="Clum A."/>
            <person name="Copeland A."/>
            <person name="Grisel N."/>
            <person name="Haridas S."/>
            <person name="Kipfer T."/>
            <person name="LaButti K."/>
            <person name="Lindquist E."/>
            <person name="Lipzen A."/>
            <person name="Maire R."/>
            <person name="Meier B."/>
            <person name="Mihaltcheva S."/>
            <person name="Molinier V."/>
            <person name="Murat C."/>
            <person name="Poggeler S."/>
            <person name="Quandt C.A."/>
            <person name="Sperisen C."/>
            <person name="Tritt A."/>
            <person name="Tisserant E."/>
            <person name="Crous P.W."/>
            <person name="Henrissat B."/>
            <person name="Nehls U."/>
            <person name="Egli S."/>
            <person name="Spatafora J.W."/>
            <person name="Grigoriev I.V."/>
            <person name="Martin F.M."/>
        </authorList>
    </citation>
    <scope>NUCLEOTIDE SEQUENCE [LARGE SCALE GENOMIC DNA]</scope>
    <source>
        <strain evidence="6 7">CBS 459.81</strain>
    </source>
</reference>
<gene>
    <name evidence="6" type="ORF">K432DRAFT_408887</name>
</gene>
<protein>
    <recommendedName>
        <fullName evidence="5">NADP-dependent mannitol dehydrogenase</fullName>
        <ecNumber evidence="4">1.1.1.138</ecNumber>
    </recommendedName>
</protein>
<comment type="similarity">
    <text evidence="1">Belongs to the short-chain dehydrogenases/reductases (SDR) family.</text>
</comment>
<dbReference type="PRINTS" id="PR00081">
    <property type="entry name" value="GDHRDH"/>
</dbReference>
<dbReference type="EC" id="1.1.1.138" evidence="4"/>
<dbReference type="GO" id="GO:0019594">
    <property type="term" value="P:mannitol metabolic process"/>
    <property type="evidence" value="ECO:0007669"/>
    <property type="project" value="UniProtKB-ARBA"/>
</dbReference>
<evidence type="ECO:0000313" key="7">
    <source>
        <dbReference type="Proteomes" id="UP000250266"/>
    </source>
</evidence>
<organism evidence="6 7">
    <name type="scientific">Lepidopterella palustris CBS 459.81</name>
    <dbReference type="NCBI Taxonomy" id="1314670"/>
    <lineage>
        <taxon>Eukaryota</taxon>
        <taxon>Fungi</taxon>
        <taxon>Dikarya</taxon>
        <taxon>Ascomycota</taxon>
        <taxon>Pezizomycotina</taxon>
        <taxon>Dothideomycetes</taxon>
        <taxon>Pleosporomycetidae</taxon>
        <taxon>Mytilinidiales</taxon>
        <taxon>Argynnaceae</taxon>
        <taxon>Lepidopterella</taxon>
    </lineage>
</organism>
<dbReference type="Gene3D" id="3.40.50.720">
    <property type="entry name" value="NAD(P)-binding Rossmann-like Domain"/>
    <property type="match status" value="1"/>
</dbReference>
<sequence>MADSPMQNGVFAHDNTTAPKSGRVLPLFSLKGKTAIVSGAGAGIGLAIAHAFAEAGANVAIWYNSNKKALDCAADIEKTYGVKCKAYQVDVTSSTAVHAAVSTIVQEFNSRLDIFVANSGIPWTQGPALSGSLQHYHKVVSTDLDGTFFCARAAGAVFRAQSLSPTPPENYSTGSFIATASMSGHIVNIPQMQAAYNAAKAGVIHLCRSLAVEWVRFARVNTVSPGYMATEISDFVPQETKDIWKSKIPMGREGEANELKGAFLYLASDASSYTTGTDIVVDGGYCLP</sequence>
<evidence type="ECO:0000256" key="5">
    <source>
        <dbReference type="ARBA" id="ARBA00069279"/>
    </source>
</evidence>
<dbReference type="PROSITE" id="PS00061">
    <property type="entry name" value="ADH_SHORT"/>
    <property type="match status" value="1"/>
</dbReference>
<dbReference type="OrthoDB" id="1888931at2759"/>
<evidence type="ECO:0000313" key="6">
    <source>
        <dbReference type="EMBL" id="OCK75590.1"/>
    </source>
</evidence>
<dbReference type="SUPFAM" id="SSF51735">
    <property type="entry name" value="NAD(P)-binding Rossmann-fold domains"/>
    <property type="match status" value="1"/>
</dbReference>
<dbReference type="CDD" id="cd05352">
    <property type="entry name" value="MDH-like_SDR_c"/>
    <property type="match status" value="1"/>
</dbReference>
<dbReference type="AlphaFoldDB" id="A0A8E2JAN6"/>
<dbReference type="FunFam" id="3.40.50.720:FF:000090">
    <property type="entry name" value="NADP-dependent mannitol dehydrogenase"/>
    <property type="match status" value="1"/>
</dbReference>
<evidence type="ECO:0000256" key="4">
    <source>
        <dbReference type="ARBA" id="ARBA00066645"/>
    </source>
</evidence>
<name>A0A8E2JAN6_9PEZI</name>
<evidence type="ECO:0000256" key="3">
    <source>
        <dbReference type="ARBA" id="ARBA00023002"/>
    </source>
</evidence>
<dbReference type="PANTHER" id="PTHR43008:SF13">
    <property type="entry name" value="L-XYLULOSE REDUCTASE-RELATED"/>
    <property type="match status" value="1"/>
</dbReference>
<dbReference type="PRINTS" id="PR00080">
    <property type="entry name" value="SDRFAMILY"/>
</dbReference>
<dbReference type="GO" id="GO:0050664">
    <property type="term" value="F:oxidoreductase activity, acting on NAD(P)H, oxygen as acceptor"/>
    <property type="evidence" value="ECO:0007669"/>
    <property type="project" value="TreeGrafter"/>
</dbReference>
<dbReference type="PANTHER" id="PTHR43008">
    <property type="entry name" value="BENZIL REDUCTASE"/>
    <property type="match status" value="1"/>
</dbReference>
<dbReference type="InterPro" id="IPR036291">
    <property type="entry name" value="NAD(P)-bd_dom_sf"/>
</dbReference>
<dbReference type="Pfam" id="PF13561">
    <property type="entry name" value="adh_short_C2"/>
    <property type="match status" value="1"/>
</dbReference>
<dbReference type="EMBL" id="KV745298">
    <property type="protein sequence ID" value="OCK75590.1"/>
    <property type="molecule type" value="Genomic_DNA"/>
</dbReference>
<dbReference type="GO" id="GO:0050085">
    <property type="term" value="F:mannitol 2-dehydrogenase (NADP+) activity"/>
    <property type="evidence" value="ECO:0007669"/>
    <property type="project" value="UniProtKB-EC"/>
</dbReference>
<proteinExistence type="inferred from homology"/>
<dbReference type="InterPro" id="IPR002347">
    <property type="entry name" value="SDR_fam"/>
</dbReference>
<evidence type="ECO:0000256" key="2">
    <source>
        <dbReference type="ARBA" id="ARBA00022857"/>
    </source>
</evidence>
<keyword evidence="2" id="KW-0521">NADP</keyword>
<dbReference type="InterPro" id="IPR020904">
    <property type="entry name" value="Sc_DH/Rdtase_CS"/>
</dbReference>